<sequence>MEWRSWGVGMGNIELDGRMASDLNCEPLTSGKCPNLHSTREVELGSGMDGVEEDGLNLNEYLTPQNVPRLQKSHMYAVINSKSNGLEKVGLYWYILQRAEIRGRHMGYMDPKMLNMIEKVDR</sequence>
<protein>
    <submittedName>
        <fullName evidence="1">Uncharacterized protein</fullName>
    </submittedName>
</protein>
<gene>
    <name evidence="1" type="ORF">OCU04_006881</name>
</gene>
<dbReference type="AlphaFoldDB" id="A0A9X0AKP7"/>
<evidence type="ECO:0000313" key="2">
    <source>
        <dbReference type="Proteomes" id="UP001152300"/>
    </source>
</evidence>
<comment type="caution">
    <text evidence="1">The sequence shown here is derived from an EMBL/GenBank/DDBJ whole genome shotgun (WGS) entry which is preliminary data.</text>
</comment>
<keyword evidence="2" id="KW-1185">Reference proteome</keyword>
<proteinExistence type="predicted"/>
<accession>A0A9X0AKP7</accession>
<dbReference type="Proteomes" id="UP001152300">
    <property type="component" value="Unassembled WGS sequence"/>
</dbReference>
<name>A0A9X0AKP7_9HELO</name>
<evidence type="ECO:0000313" key="1">
    <source>
        <dbReference type="EMBL" id="KAJ8064551.1"/>
    </source>
</evidence>
<reference evidence="1" key="1">
    <citation type="submission" date="2022-11" db="EMBL/GenBank/DDBJ databases">
        <title>Genome Resource of Sclerotinia nivalis Strain SnTB1, a Plant Pathogen Isolated from American Ginseng.</title>
        <authorList>
            <person name="Fan S."/>
        </authorList>
    </citation>
    <scope>NUCLEOTIDE SEQUENCE</scope>
    <source>
        <strain evidence="1">SnTB1</strain>
    </source>
</reference>
<organism evidence="1 2">
    <name type="scientific">Sclerotinia nivalis</name>
    <dbReference type="NCBI Taxonomy" id="352851"/>
    <lineage>
        <taxon>Eukaryota</taxon>
        <taxon>Fungi</taxon>
        <taxon>Dikarya</taxon>
        <taxon>Ascomycota</taxon>
        <taxon>Pezizomycotina</taxon>
        <taxon>Leotiomycetes</taxon>
        <taxon>Helotiales</taxon>
        <taxon>Sclerotiniaceae</taxon>
        <taxon>Sclerotinia</taxon>
    </lineage>
</organism>
<dbReference type="EMBL" id="JAPEIS010000007">
    <property type="protein sequence ID" value="KAJ8064551.1"/>
    <property type="molecule type" value="Genomic_DNA"/>
</dbReference>